<comment type="caution">
    <text evidence="1">The sequence shown here is derived from an EMBL/GenBank/DDBJ whole genome shotgun (WGS) entry which is preliminary data.</text>
</comment>
<dbReference type="EMBL" id="CAJNOQ010004809">
    <property type="protein sequence ID" value="CAF1074843.1"/>
    <property type="molecule type" value="Genomic_DNA"/>
</dbReference>
<protein>
    <submittedName>
        <fullName evidence="1">Uncharacterized protein</fullName>
    </submittedName>
</protein>
<dbReference type="AlphaFoldDB" id="A0A814M6Z7"/>
<reference evidence="1" key="1">
    <citation type="submission" date="2021-02" db="EMBL/GenBank/DDBJ databases">
        <authorList>
            <person name="Nowell W R."/>
        </authorList>
    </citation>
    <scope>NUCLEOTIDE SEQUENCE</scope>
</reference>
<accession>A0A814M6Z7</accession>
<name>A0A814M6Z7_9BILA</name>
<evidence type="ECO:0000313" key="1">
    <source>
        <dbReference type="EMBL" id="CAF1074843.1"/>
    </source>
</evidence>
<organism evidence="1 3">
    <name type="scientific">Didymodactylos carnosus</name>
    <dbReference type="NCBI Taxonomy" id="1234261"/>
    <lineage>
        <taxon>Eukaryota</taxon>
        <taxon>Metazoa</taxon>
        <taxon>Spiralia</taxon>
        <taxon>Gnathifera</taxon>
        <taxon>Rotifera</taxon>
        <taxon>Eurotatoria</taxon>
        <taxon>Bdelloidea</taxon>
        <taxon>Philodinida</taxon>
        <taxon>Philodinidae</taxon>
        <taxon>Didymodactylos</taxon>
    </lineage>
</organism>
<dbReference type="EMBL" id="CAJOBC010004809">
    <property type="protein sequence ID" value="CAF3841517.1"/>
    <property type="molecule type" value="Genomic_DNA"/>
</dbReference>
<dbReference type="Proteomes" id="UP000663829">
    <property type="component" value="Unassembled WGS sequence"/>
</dbReference>
<sequence length="253" mass="29177">MKLFVHFHPTFHEVCSSQFVTTEWFLYISSNQSNLQFDSVQYLTRYRFKFSAVGPLQFQALASFCKLSKETINDALIQFNLSTLVTAKVLSRELFELQTTSIIYLFKLITSDSFNLRWKMIRSTTQRNQIITGLNTNYYPRSVIYDSLLENYTITKTQSIYPNTVTWCGCSASTQCGGYTFLDVISDVYVTELPTWHCGCLTLDGLLRSTLNCFYNNSECSEKIIRYMRNSTSYPMTNITGLYLTSNSSTNEK</sequence>
<keyword evidence="3" id="KW-1185">Reference proteome</keyword>
<dbReference type="Proteomes" id="UP000681722">
    <property type="component" value="Unassembled WGS sequence"/>
</dbReference>
<gene>
    <name evidence="1" type="ORF">GPM918_LOCUS17465</name>
    <name evidence="2" type="ORF">SRO942_LOCUS17463</name>
</gene>
<evidence type="ECO:0000313" key="2">
    <source>
        <dbReference type="EMBL" id="CAF3841517.1"/>
    </source>
</evidence>
<evidence type="ECO:0000313" key="3">
    <source>
        <dbReference type="Proteomes" id="UP000663829"/>
    </source>
</evidence>
<proteinExistence type="predicted"/>